<dbReference type="InterPro" id="IPR002372">
    <property type="entry name" value="PQQ_rpt_dom"/>
</dbReference>
<dbReference type="Gene3D" id="2.140.10.10">
    <property type="entry name" value="Quinoprotein alcohol dehydrogenase-like superfamily"/>
    <property type="match status" value="1"/>
</dbReference>
<feature type="region of interest" description="Disordered" evidence="1">
    <location>
        <begin position="55"/>
        <end position="77"/>
    </location>
</feature>
<feature type="domain" description="Pyrrolo-quinoline quinone repeat" evidence="2">
    <location>
        <begin position="1"/>
        <end position="63"/>
    </location>
</feature>
<dbReference type="RefSeq" id="WP_175270328.1">
    <property type="nucleotide sequence ID" value="NZ_JABFCR010000060.1"/>
</dbReference>
<feature type="compositionally biased region" description="Polar residues" evidence="1">
    <location>
        <begin position="67"/>
        <end position="77"/>
    </location>
</feature>
<name>A0ABX1W4V3_9SPHI</name>
<gene>
    <name evidence="3" type="ORF">HK413_12285</name>
</gene>
<keyword evidence="4" id="KW-1185">Reference proteome</keyword>
<proteinExistence type="predicted"/>
<protein>
    <recommendedName>
        <fullName evidence="2">Pyrrolo-quinoline quinone repeat domain-containing protein</fullName>
    </recommendedName>
</protein>
<reference evidence="3 4" key="1">
    <citation type="submission" date="2020-05" db="EMBL/GenBank/DDBJ databases">
        <authorList>
            <person name="Khan S.A."/>
            <person name="Jeon C.O."/>
            <person name="Chun B.H."/>
        </authorList>
    </citation>
    <scope>NUCLEOTIDE SEQUENCE [LARGE SCALE GENOMIC DNA]</scope>
    <source>
        <strain evidence="3 4">S1162</strain>
    </source>
</reference>
<dbReference type="SUPFAM" id="SSF50998">
    <property type="entry name" value="Quinoprotein alcohol dehydrogenase-like"/>
    <property type="match status" value="1"/>
</dbReference>
<evidence type="ECO:0000259" key="2">
    <source>
        <dbReference type="Pfam" id="PF01011"/>
    </source>
</evidence>
<dbReference type="EMBL" id="JABFCR010000060">
    <property type="protein sequence ID" value="NNU34653.1"/>
    <property type="molecule type" value="Genomic_DNA"/>
</dbReference>
<comment type="caution">
    <text evidence="3">The sequence shown here is derived from an EMBL/GenBank/DDBJ whole genome shotgun (WGS) entry which is preliminary data.</text>
</comment>
<evidence type="ECO:0000256" key="1">
    <source>
        <dbReference type="SAM" id="MobiDB-lite"/>
    </source>
</evidence>
<sequence>MWDKDLPTPPALVTIKRKGKLIDAVAQPTKHGFVFVLDRVTGKPLYPIKEATVATKSELEGEKPRQRSLSQPGRSHL</sequence>
<dbReference type="Pfam" id="PF01011">
    <property type="entry name" value="PQQ"/>
    <property type="match status" value="1"/>
</dbReference>
<evidence type="ECO:0000313" key="4">
    <source>
        <dbReference type="Proteomes" id="UP000566071"/>
    </source>
</evidence>
<dbReference type="Proteomes" id="UP000566071">
    <property type="component" value="Unassembled WGS sequence"/>
</dbReference>
<evidence type="ECO:0000313" key="3">
    <source>
        <dbReference type="EMBL" id="NNU34653.1"/>
    </source>
</evidence>
<accession>A0ABX1W4V3</accession>
<organism evidence="3 4">
    <name type="scientific">Mucilaginibacter humi</name>
    <dbReference type="NCBI Taxonomy" id="2732510"/>
    <lineage>
        <taxon>Bacteria</taxon>
        <taxon>Pseudomonadati</taxon>
        <taxon>Bacteroidota</taxon>
        <taxon>Sphingobacteriia</taxon>
        <taxon>Sphingobacteriales</taxon>
        <taxon>Sphingobacteriaceae</taxon>
        <taxon>Mucilaginibacter</taxon>
    </lineage>
</organism>
<dbReference type="InterPro" id="IPR011047">
    <property type="entry name" value="Quinoprotein_ADH-like_sf"/>
</dbReference>